<evidence type="ECO:0000313" key="3">
    <source>
        <dbReference type="Proteomes" id="UP000649829"/>
    </source>
</evidence>
<reference evidence="2" key="1">
    <citation type="journal article" date="2014" name="Int. J. Syst. Evol. Microbiol.">
        <title>Complete genome sequence of Corynebacterium casei LMG S-19264T (=DSM 44701T), isolated from a smear-ripened cheese.</title>
        <authorList>
            <consortium name="US DOE Joint Genome Institute (JGI-PGF)"/>
            <person name="Walter F."/>
            <person name="Albersmeier A."/>
            <person name="Kalinowski J."/>
            <person name="Ruckert C."/>
        </authorList>
    </citation>
    <scope>NUCLEOTIDE SEQUENCE</scope>
    <source>
        <strain evidence="2">CGMCC 1.6293</strain>
    </source>
</reference>
<evidence type="ECO:0000256" key="1">
    <source>
        <dbReference type="ARBA" id="ARBA00005254"/>
    </source>
</evidence>
<dbReference type="InterPro" id="IPR014748">
    <property type="entry name" value="Enoyl-CoA_hydra_C"/>
</dbReference>
<sequence>MQTLHEATMWANRDMIKANASPDFKEGVKAFGEKRKPAFRSIEEVDE</sequence>
<evidence type="ECO:0000313" key="2">
    <source>
        <dbReference type="EMBL" id="GGM16256.1"/>
    </source>
</evidence>
<dbReference type="Gene3D" id="1.10.12.10">
    <property type="entry name" value="Lyase 2-enoyl-coa Hydratase, Chain A, domain 2"/>
    <property type="match status" value="1"/>
</dbReference>
<name>A0A917TA89_9RHOB</name>
<dbReference type="EMBL" id="BMLF01000008">
    <property type="protein sequence ID" value="GGM16256.1"/>
    <property type="molecule type" value="Genomic_DNA"/>
</dbReference>
<comment type="caution">
    <text evidence="2">The sequence shown here is derived from an EMBL/GenBank/DDBJ whole genome shotgun (WGS) entry which is preliminary data.</text>
</comment>
<evidence type="ECO:0008006" key="4">
    <source>
        <dbReference type="Google" id="ProtNLM"/>
    </source>
</evidence>
<gene>
    <name evidence="2" type="ORF">GCM10011534_42750</name>
</gene>
<dbReference type="Proteomes" id="UP000649829">
    <property type="component" value="Unassembled WGS sequence"/>
</dbReference>
<organism evidence="2 3">
    <name type="scientific">Pseudooceanicola nanhaiensis</name>
    <dbReference type="NCBI Taxonomy" id="375761"/>
    <lineage>
        <taxon>Bacteria</taxon>
        <taxon>Pseudomonadati</taxon>
        <taxon>Pseudomonadota</taxon>
        <taxon>Alphaproteobacteria</taxon>
        <taxon>Rhodobacterales</taxon>
        <taxon>Paracoccaceae</taxon>
        <taxon>Pseudooceanicola</taxon>
    </lineage>
</organism>
<proteinExistence type="inferred from homology"/>
<comment type="similarity">
    <text evidence="1">Belongs to the enoyl-CoA hydratase/isomerase family.</text>
</comment>
<dbReference type="InterPro" id="IPR029045">
    <property type="entry name" value="ClpP/crotonase-like_dom_sf"/>
</dbReference>
<dbReference type="AlphaFoldDB" id="A0A917TA89"/>
<dbReference type="SUPFAM" id="SSF52096">
    <property type="entry name" value="ClpP/crotonase"/>
    <property type="match status" value="1"/>
</dbReference>
<reference evidence="2" key="2">
    <citation type="submission" date="2020-09" db="EMBL/GenBank/DDBJ databases">
        <authorList>
            <person name="Sun Q."/>
            <person name="Zhou Y."/>
        </authorList>
    </citation>
    <scope>NUCLEOTIDE SEQUENCE</scope>
    <source>
        <strain evidence="2">CGMCC 1.6293</strain>
    </source>
</reference>
<keyword evidence="3" id="KW-1185">Reference proteome</keyword>
<protein>
    <recommendedName>
        <fullName evidence="4">Enoyl-CoA hydratase</fullName>
    </recommendedName>
</protein>
<accession>A0A917TA89</accession>